<protein>
    <recommendedName>
        <fullName evidence="3">PAS domain-containing protein</fullName>
    </recommendedName>
</protein>
<gene>
    <name evidence="1" type="ORF">CFH80_00825</name>
</gene>
<organism evidence="1 2">
    <name type="scientific">Sulfurospirillum cavolei</name>
    <dbReference type="NCBI Taxonomy" id="366522"/>
    <lineage>
        <taxon>Bacteria</taxon>
        <taxon>Pseudomonadati</taxon>
        <taxon>Campylobacterota</taxon>
        <taxon>Epsilonproteobacteria</taxon>
        <taxon>Campylobacterales</taxon>
        <taxon>Sulfurospirillaceae</taxon>
        <taxon>Sulfurospirillum</taxon>
    </lineage>
</organism>
<dbReference type="EMBL" id="DLUG01000027">
    <property type="protein sequence ID" value="DAB37187.1"/>
    <property type="molecule type" value="Genomic_DNA"/>
</dbReference>
<reference evidence="1 2" key="1">
    <citation type="journal article" date="2017" name="Front. Microbiol.">
        <title>Comparative Genomic Analysis of the Class Epsilonproteobacteria and Proposed Reclassification to Epsilonbacteraeota (phyl. nov.).</title>
        <authorList>
            <person name="Waite D.W."/>
            <person name="Vanwonterghem I."/>
            <person name="Rinke C."/>
            <person name="Parks D.H."/>
            <person name="Zhang Y."/>
            <person name="Takai K."/>
            <person name="Sievert S.M."/>
            <person name="Simon J."/>
            <person name="Campbell B.J."/>
            <person name="Hanson T.E."/>
            <person name="Woyke T."/>
            <person name="Klotz M.G."/>
            <person name="Hugenholtz P."/>
        </authorList>
    </citation>
    <scope>NUCLEOTIDE SEQUENCE [LARGE SCALE GENOMIC DNA]</scope>
    <source>
        <strain evidence="1">UBA11420</strain>
    </source>
</reference>
<dbReference type="Proteomes" id="UP000231638">
    <property type="component" value="Unassembled WGS sequence"/>
</dbReference>
<evidence type="ECO:0000313" key="2">
    <source>
        <dbReference type="Proteomes" id="UP000231638"/>
    </source>
</evidence>
<accession>A0A2D3WEM4</accession>
<proteinExistence type="predicted"/>
<dbReference type="STRING" id="366522.GCA_001548055_00893"/>
<comment type="caution">
    <text evidence="1">The sequence shown here is derived from an EMBL/GenBank/DDBJ whole genome shotgun (WGS) entry which is preliminary data.</text>
</comment>
<evidence type="ECO:0000313" key="1">
    <source>
        <dbReference type="EMBL" id="DAB37187.1"/>
    </source>
</evidence>
<evidence type="ECO:0008006" key="3">
    <source>
        <dbReference type="Google" id="ProtNLM"/>
    </source>
</evidence>
<dbReference type="AlphaFoldDB" id="A0A2D3WEM4"/>
<name>A0A2D3WEM4_9BACT</name>
<sequence length="227" mass="25801">MTFAEAWIEHDYNPFIVFDTNGKILSLNQEAQYLLGEVNHKKIFDIAGTYASMTYGFKTTIVDIAFGSYKFYAITVGYDDETSIGIKLYKSATKKFANVEEYGESVNIYALLDLCISASSTNTTIKFRKEFDPTFPDVRLKVEDFMKLLTKVYQSHAVSATITTRLALITGEYIRFNTKKYPIFSISIKGENRDKGYEKSIEEIAQKSNCTIHFEKDETVIHAALVS</sequence>